<dbReference type="GO" id="GO:0005524">
    <property type="term" value="F:ATP binding"/>
    <property type="evidence" value="ECO:0007669"/>
    <property type="project" value="UniProtKB-UniRule"/>
</dbReference>
<evidence type="ECO:0000256" key="10">
    <source>
        <dbReference type="ARBA" id="ARBA00022840"/>
    </source>
</evidence>
<dbReference type="RefSeq" id="WP_341469286.1">
    <property type="nucleotide sequence ID" value="NZ_CP128399.1"/>
</dbReference>
<evidence type="ECO:0000256" key="14">
    <source>
        <dbReference type="PIRSR" id="PIRSR004930-1"/>
    </source>
</evidence>
<evidence type="ECO:0000256" key="9">
    <source>
        <dbReference type="ARBA" id="ARBA00022741"/>
    </source>
</evidence>
<feature type="binding site" evidence="14">
    <location>
        <position position="63"/>
    </location>
    <ligand>
        <name>ATP</name>
        <dbReference type="ChEBI" id="CHEBI:30616"/>
    </ligand>
</feature>
<dbReference type="InterPro" id="IPR017945">
    <property type="entry name" value="DHBP_synth_RibB-like_a/b_dom"/>
</dbReference>
<comment type="subcellular location">
    <subcellularLocation>
        <location evidence="1 13">Cytoplasm</location>
    </subcellularLocation>
</comment>
<dbReference type="EC" id="2.7.7.87" evidence="3 13"/>
<dbReference type="GO" id="GO:0006450">
    <property type="term" value="P:regulation of translational fidelity"/>
    <property type="evidence" value="ECO:0007669"/>
    <property type="project" value="TreeGrafter"/>
</dbReference>
<gene>
    <name evidence="16" type="ORF">HXX08_06550</name>
    <name evidence="17" type="ORF">OZ401_000658</name>
</gene>
<feature type="binding site" evidence="14">
    <location>
        <position position="156"/>
    </location>
    <ligand>
        <name>ATP</name>
        <dbReference type="ChEBI" id="CHEBI:30616"/>
    </ligand>
</feature>
<evidence type="ECO:0000256" key="7">
    <source>
        <dbReference type="ARBA" id="ARBA00022694"/>
    </source>
</evidence>
<evidence type="ECO:0000313" key="18">
    <source>
        <dbReference type="Proteomes" id="UP000521676"/>
    </source>
</evidence>
<dbReference type="Proteomes" id="UP000521676">
    <property type="component" value="Unassembled WGS sequence"/>
</dbReference>
<dbReference type="Pfam" id="PF03481">
    <property type="entry name" value="Sua5_C"/>
    <property type="match status" value="1"/>
</dbReference>
<dbReference type="PANTHER" id="PTHR17490">
    <property type="entry name" value="SUA5"/>
    <property type="match status" value="1"/>
</dbReference>
<comment type="catalytic activity">
    <reaction evidence="12 13">
        <text>L-threonine + hydrogencarbonate + ATP = L-threonylcarbamoyladenylate + diphosphate + H2O</text>
        <dbReference type="Rhea" id="RHEA:36407"/>
        <dbReference type="ChEBI" id="CHEBI:15377"/>
        <dbReference type="ChEBI" id="CHEBI:17544"/>
        <dbReference type="ChEBI" id="CHEBI:30616"/>
        <dbReference type="ChEBI" id="CHEBI:33019"/>
        <dbReference type="ChEBI" id="CHEBI:57926"/>
        <dbReference type="ChEBI" id="CHEBI:73682"/>
        <dbReference type="EC" id="2.7.7.87"/>
    </reaction>
</comment>
<keyword evidence="8 13" id="KW-0548">Nucleotidyltransferase</keyword>
<reference evidence="16 18" key="1">
    <citation type="submission" date="2020-06" db="EMBL/GenBank/DDBJ databases">
        <title>Anoxygenic phototrophic Chloroflexota member uses a Type I reaction center.</title>
        <authorList>
            <person name="Tsuji J.M."/>
            <person name="Shaw N.A."/>
            <person name="Nagashima S."/>
            <person name="Venkiteswaran J."/>
            <person name="Schiff S.L."/>
            <person name="Hanada S."/>
            <person name="Tank M."/>
            <person name="Neufeld J.D."/>
        </authorList>
    </citation>
    <scope>NUCLEOTIDE SEQUENCE [LARGE SCALE GENOMIC DNA]</scope>
    <source>
        <strain evidence="16">L227-S17</strain>
    </source>
</reference>
<dbReference type="Gene3D" id="3.90.870.10">
    <property type="entry name" value="DHBP synthase"/>
    <property type="match status" value="1"/>
</dbReference>
<dbReference type="GO" id="GO:0008033">
    <property type="term" value="P:tRNA processing"/>
    <property type="evidence" value="ECO:0007669"/>
    <property type="project" value="UniProtKB-KW"/>
</dbReference>
<evidence type="ECO:0000256" key="5">
    <source>
        <dbReference type="ARBA" id="ARBA00022490"/>
    </source>
</evidence>
<dbReference type="InterPro" id="IPR050156">
    <property type="entry name" value="TC-AMP_synthase_SUA5"/>
</dbReference>
<keyword evidence="10 13" id="KW-0067">ATP-binding</keyword>
<protein>
    <recommendedName>
        <fullName evidence="4 13">Threonylcarbamoyl-AMP synthase</fullName>
        <shortName evidence="13">TC-AMP synthase</shortName>
        <ecNumber evidence="3 13">2.7.7.87</ecNumber>
    </recommendedName>
    <alternativeName>
        <fullName evidence="11 13">L-threonylcarbamoyladenylate synthase</fullName>
    </alternativeName>
</protein>
<evidence type="ECO:0000256" key="12">
    <source>
        <dbReference type="ARBA" id="ARBA00048366"/>
    </source>
</evidence>
<evidence type="ECO:0000256" key="4">
    <source>
        <dbReference type="ARBA" id="ARBA00015492"/>
    </source>
</evidence>
<name>A0A8T7M0T8_9CHLR</name>
<dbReference type="GO" id="GO:0003725">
    <property type="term" value="F:double-stranded RNA binding"/>
    <property type="evidence" value="ECO:0007669"/>
    <property type="project" value="UniProtKB-UniRule"/>
</dbReference>
<feature type="binding site" evidence="14">
    <location>
        <position position="72"/>
    </location>
    <ligand>
        <name>L-threonine</name>
        <dbReference type="ChEBI" id="CHEBI:57926"/>
    </ligand>
</feature>
<dbReference type="InterPro" id="IPR006070">
    <property type="entry name" value="Sua5-like_dom"/>
</dbReference>
<evidence type="ECO:0000256" key="8">
    <source>
        <dbReference type="ARBA" id="ARBA00022695"/>
    </source>
</evidence>
<reference evidence="17" key="2">
    <citation type="journal article" date="2024" name="Nature">
        <title>Anoxygenic phototroph of the Chloroflexota uses a type I reaction centre.</title>
        <authorList>
            <person name="Tsuji J.M."/>
            <person name="Shaw N.A."/>
            <person name="Nagashima S."/>
            <person name="Venkiteswaran J.J."/>
            <person name="Schiff S.L."/>
            <person name="Watanabe T."/>
            <person name="Fukui M."/>
            <person name="Hanada S."/>
            <person name="Tank M."/>
            <person name="Neufeld J.D."/>
        </authorList>
    </citation>
    <scope>NUCLEOTIDE SEQUENCE</scope>
    <source>
        <strain evidence="17">L227-S17</strain>
    </source>
</reference>
<accession>A0A8T7M0T8</accession>
<keyword evidence="5 13" id="KW-0963">Cytoplasm</keyword>
<dbReference type="GO" id="GO:0061710">
    <property type="term" value="F:L-threonylcarbamoyladenylate synthase"/>
    <property type="evidence" value="ECO:0007669"/>
    <property type="project" value="UniProtKB-EC"/>
</dbReference>
<dbReference type="SUPFAM" id="SSF55821">
    <property type="entry name" value="YrdC/RibB"/>
    <property type="match status" value="1"/>
</dbReference>
<dbReference type="PROSITE" id="PS51163">
    <property type="entry name" value="YRDC"/>
    <property type="match status" value="1"/>
</dbReference>
<evidence type="ECO:0000256" key="6">
    <source>
        <dbReference type="ARBA" id="ARBA00022679"/>
    </source>
</evidence>
<comment type="function">
    <text evidence="13">Required for the formation of a threonylcarbamoyl group on adenosine at position 37 (t(6)A37) in tRNAs that read codons beginning with adenine.</text>
</comment>
<dbReference type="Proteomes" id="UP001431572">
    <property type="component" value="Chromosome 1"/>
</dbReference>
<feature type="binding site" evidence="14">
    <location>
        <position position="186"/>
    </location>
    <ligand>
        <name>L-threonine</name>
        <dbReference type="ChEBI" id="CHEBI:57926"/>
    </ligand>
</feature>
<dbReference type="Gene3D" id="3.40.50.11030">
    <property type="entry name" value="Threonylcarbamoyl-AMP synthase, C-terminal domain"/>
    <property type="match status" value="1"/>
</dbReference>
<feature type="binding site" evidence="14">
    <location>
        <position position="40"/>
    </location>
    <ligand>
        <name>L-threonine</name>
        <dbReference type="ChEBI" id="CHEBI:57926"/>
    </ligand>
</feature>
<keyword evidence="7 13" id="KW-0819">tRNA processing</keyword>
<evidence type="ECO:0000256" key="13">
    <source>
        <dbReference type="PIRNR" id="PIRNR004930"/>
    </source>
</evidence>
<dbReference type="GO" id="GO:0000049">
    <property type="term" value="F:tRNA binding"/>
    <property type="evidence" value="ECO:0007669"/>
    <property type="project" value="TreeGrafter"/>
</dbReference>
<feature type="binding site" evidence="14">
    <location>
        <position position="126"/>
    </location>
    <ligand>
        <name>L-threonine</name>
        <dbReference type="ChEBI" id="CHEBI:57926"/>
    </ligand>
</feature>
<evidence type="ECO:0000313" key="19">
    <source>
        <dbReference type="Proteomes" id="UP001431572"/>
    </source>
</evidence>
<evidence type="ECO:0000313" key="16">
    <source>
        <dbReference type="EMBL" id="NWJ45520.1"/>
    </source>
</evidence>
<evidence type="ECO:0000256" key="2">
    <source>
        <dbReference type="ARBA" id="ARBA00007663"/>
    </source>
</evidence>
<dbReference type="GO" id="GO:0005737">
    <property type="term" value="C:cytoplasm"/>
    <property type="evidence" value="ECO:0007669"/>
    <property type="project" value="UniProtKB-SubCell"/>
</dbReference>
<evidence type="ECO:0000256" key="11">
    <source>
        <dbReference type="ARBA" id="ARBA00029774"/>
    </source>
</evidence>
<keyword evidence="6 13" id="KW-0808">Transferase</keyword>
<dbReference type="NCBIfam" id="TIGR00057">
    <property type="entry name" value="L-threonylcarbamoyladenylate synthase"/>
    <property type="match status" value="1"/>
</dbReference>
<comment type="similarity">
    <text evidence="2 13">Belongs to the SUA5 family.</text>
</comment>
<dbReference type="InterPro" id="IPR005145">
    <property type="entry name" value="Sua5_C"/>
</dbReference>
<keyword evidence="9 13" id="KW-0547">Nucleotide-binding</keyword>
<evidence type="ECO:0000313" key="17">
    <source>
        <dbReference type="EMBL" id="WJW67392.1"/>
    </source>
</evidence>
<dbReference type="PIRSF" id="PIRSF004930">
    <property type="entry name" value="Tln_factor_SUA5"/>
    <property type="match status" value="1"/>
</dbReference>
<feature type="binding site" evidence="14">
    <location>
        <position position="148"/>
    </location>
    <ligand>
        <name>ATP</name>
        <dbReference type="ChEBI" id="CHEBI:30616"/>
    </ligand>
</feature>
<evidence type="ECO:0000259" key="15">
    <source>
        <dbReference type="PROSITE" id="PS51163"/>
    </source>
</evidence>
<feature type="binding site" evidence="14">
    <location>
        <position position="146"/>
    </location>
    <ligand>
        <name>L-threonine</name>
        <dbReference type="ChEBI" id="CHEBI:57926"/>
    </ligand>
</feature>
<dbReference type="FunFam" id="3.90.870.10:FF:000009">
    <property type="entry name" value="Threonylcarbamoyl-AMP synthase, putative"/>
    <property type="match status" value="1"/>
</dbReference>
<feature type="domain" description="YrdC-like" evidence="15">
    <location>
        <begin position="18"/>
        <end position="204"/>
    </location>
</feature>
<dbReference type="Pfam" id="PF01300">
    <property type="entry name" value="Sua5_yciO_yrdC"/>
    <property type="match status" value="1"/>
</dbReference>
<proteinExistence type="inferred from homology"/>
<dbReference type="EMBL" id="CP128399">
    <property type="protein sequence ID" value="WJW67392.1"/>
    <property type="molecule type" value="Genomic_DNA"/>
</dbReference>
<feature type="binding site" evidence="14">
    <location>
        <position position="235"/>
    </location>
    <ligand>
        <name>ATP</name>
        <dbReference type="ChEBI" id="CHEBI:30616"/>
    </ligand>
</feature>
<dbReference type="AlphaFoldDB" id="A0A8T7M0T8"/>
<sequence>MEGYTVNGQTVEYQTLITDSVDEAAERLRLGQTVIFPTETVYGLGADATNPAAVLEIYEAKQRPADNPLIVHIHDLAQVEELAHRVPAYAYKLMEHYFPGPLTILLHKQPVIPDITTAGSPLVCLRMPSLPISLEFLKACNLPVAAPSANISGRPSPTRWQDCLEDMDGRVGAILRGPEATHGLESTIVDCTGANPVLMRPGIITLEELAQLIPGITAHIPNKTIALPGMKYRHYAPRARVFMLEGGSQPPTDLLEPPVAYIGLEPPVFETDFQLILDSPIQYAHELFAFMRECDRKGMLQVYAQRLPEKGIGRALMNRLNKAAEAHL</sequence>
<keyword evidence="19" id="KW-1185">Reference proteome</keyword>
<dbReference type="EMBL" id="JACATZ010000001">
    <property type="protein sequence ID" value="NWJ45520.1"/>
    <property type="molecule type" value="Genomic_DNA"/>
</dbReference>
<feature type="binding site" evidence="14">
    <location>
        <position position="200"/>
    </location>
    <ligand>
        <name>ATP</name>
        <dbReference type="ChEBI" id="CHEBI:30616"/>
    </ligand>
</feature>
<organism evidence="16 18">
    <name type="scientific">Candidatus Chlorohelix allophototropha</name>
    <dbReference type="NCBI Taxonomy" id="3003348"/>
    <lineage>
        <taxon>Bacteria</taxon>
        <taxon>Bacillati</taxon>
        <taxon>Chloroflexota</taxon>
        <taxon>Chloroflexia</taxon>
        <taxon>Candidatus Chloroheliales</taxon>
        <taxon>Candidatus Chloroheliaceae</taxon>
        <taxon>Candidatus Chlorohelix</taxon>
    </lineage>
</organism>
<dbReference type="PANTHER" id="PTHR17490:SF16">
    <property type="entry name" value="THREONYLCARBAMOYL-AMP SYNTHASE"/>
    <property type="match status" value="1"/>
</dbReference>
<evidence type="ECO:0000256" key="1">
    <source>
        <dbReference type="ARBA" id="ARBA00004496"/>
    </source>
</evidence>
<dbReference type="InterPro" id="IPR038385">
    <property type="entry name" value="Sua5/YwlC_C"/>
</dbReference>
<dbReference type="InterPro" id="IPR010923">
    <property type="entry name" value="T(6)A37_SUA5"/>
</dbReference>
<feature type="binding site" evidence="14">
    <location>
        <position position="67"/>
    </location>
    <ligand>
        <name>ATP</name>
        <dbReference type="ChEBI" id="CHEBI:30616"/>
    </ligand>
</feature>
<evidence type="ECO:0000256" key="3">
    <source>
        <dbReference type="ARBA" id="ARBA00012584"/>
    </source>
</evidence>